<accession>A0A0E3WCE8</accession>
<organism evidence="1 2">
    <name type="scientific">Mycobacterium lentiflavum</name>
    <dbReference type="NCBI Taxonomy" id="141349"/>
    <lineage>
        <taxon>Bacteria</taxon>
        <taxon>Bacillati</taxon>
        <taxon>Actinomycetota</taxon>
        <taxon>Actinomycetes</taxon>
        <taxon>Mycobacteriales</taxon>
        <taxon>Mycobacteriaceae</taxon>
        <taxon>Mycobacterium</taxon>
        <taxon>Mycobacterium simiae complex</taxon>
    </lineage>
</organism>
<name>A0A0E3WCE8_MYCLN</name>
<protein>
    <submittedName>
        <fullName evidence="1">Uncharacterized protein</fullName>
    </submittedName>
</protein>
<gene>
    <name evidence="1" type="ORF">BN1232_02810</name>
</gene>
<proteinExistence type="predicted"/>
<dbReference type="AlphaFoldDB" id="A0A0E3WCE8"/>
<evidence type="ECO:0000313" key="1">
    <source>
        <dbReference type="EMBL" id="CQD13812.1"/>
    </source>
</evidence>
<dbReference type="STRING" id="141349.BN1232_02810"/>
<evidence type="ECO:0000313" key="2">
    <source>
        <dbReference type="Proteomes" id="UP000199251"/>
    </source>
</evidence>
<dbReference type="Proteomes" id="UP000199251">
    <property type="component" value="Unassembled WGS sequence"/>
</dbReference>
<dbReference type="EMBL" id="CTEE01000001">
    <property type="protein sequence ID" value="CQD13812.1"/>
    <property type="molecule type" value="Genomic_DNA"/>
</dbReference>
<sequence>MTDQQPPMNIEYLRREVLARIDAHPLDDWSPALLRAMIAVFDLNGVMPKPLQRFQPRIVQ</sequence>
<reference evidence="1 2" key="1">
    <citation type="submission" date="2015-03" db="EMBL/GenBank/DDBJ databases">
        <authorList>
            <person name="Urmite Genomes"/>
        </authorList>
    </citation>
    <scope>NUCLEOTIDE SEQUENCE [LARGE SCALE GENOMIC DNA]</scope>
    <source>
        <strain evidence="1 2">CSUR P1491</strain>
    </source>
</reference>